<comment type="caution">
    <text evidence="2">The sequence shown here is derived from an EMBL/GenBank/DDBJ whole genome shotgun (WGS) entry which is preliminary data.</text>
</comment>
<evidence type="ECO:0000259" key="1">
    <source>
        <dbReference type="Pfam" id="PF21956"/>
    </source>
</evidence>
<dbReference type="EMBL" id="BAABBY010000001">
    <property type="protein sequence ID" value="GAA4196724.1"/>
    <property type="molecule type" value="Genomic_DNA"/>
</dbReference>
<dbReference type="Gene3D" id="1.10.260.40">
    <property type="entry name" value="lambda repressor-like DNA-binding domains"/>
    <property type="match status" value="1"/>
</dbReference>
<dbReference type="InterPro" id="IPR053830">
    <property type="entry name" value="DUF6922"/>
</dbReference>
<dbReference type="InterPro" id="IPR010982">
    <property type="entry name" value="Lambda_DNA-bd_dom_sf"/>
</dbReference>
<dbReference type="SUPFAM" id="SSF47413">
    <property type="entry name" value="lambda repressor-like DNA-binding domains"/>
    <property type="match status" value="1"/>
</dbReference>
<name>A0ABP8B3Y7_9SPHI</name>
<evidence type="ECO:0000313" key="3">
    <source>
        <dbReference type="Proteomes" id="UP001501772"/>
    </source>
</evidence>
<dbReference type="Proteomes" id="UP001501772">
    <property type="component" value="Unassembled WGS sequence"/>
</dbReference>
<sequence length="164" mass="19148">MFEKLSILKGLHPGFFLEHELKKKKLSKRRFALSLSEHPQTIGAITKGNRDMNTSLSLRIEAALGLEEGLLMMLQVFYDIKKEKEKQKLKPDLSVFSHTLFWDTKIENIDWKLHKKFIISRVLEYGNEKEKQEILNFYGKDVIEKLEAKPLHKRPSSLNGINII</sequence>
<gene>
    <name evidence="2" type="ORF">GCM10022289_02890</name>
</gene>
<evidence type="ECO:0000313" key="2">
    <source>
        <dbReference type="EMBL" id="GAA4196724.1"/>
    </source>
</evidence>
<proteinExistence type="predicted"/>
<keyword evidence="3" id="KW-1185">Reference proteome</keyword>
<dbReference type="RefSeq" id="WP_344848760.1">
    <property type="nucleotide sequence ID" value="NZ_BAABBY010000001.1"/>
</dbReference>
<dbReference type="Pfam" id="PF21956">
    <property type="entry name" value="DUF6922"/>
    <property type="match status" value="1"/>
</dbReference>
<accession>A0ABP8B3Y7</accession>
<feature type="domain" description="DUF6922" evidence="1">
    <location>
        <begin position="96"/>
        <end position="145"/>
    </location>
</feature>
<organism evidence="2 3">
    <name type="scientific">Pedobacter jeongneungensis</name>
    <dbReference type="NCBI Taxonomy" id="947309"/>
    <lineage>
        <taxon>Bacteria</taxon>
        <taxon>Pseudomonadati</taxon>
        <taxon>Bacteroidota</taxon>
        <taxon>Sphingobacteriia</taxon>
        <taxon>Sphingobacteriales</taxon>
        <taxon>Sphingobacteriaceae</taxon>
        <taxon>Pedobacter</taxon>
    </lineage>
</organism>
<protein>
    <recommendedName>
        <fullName evidence="1">DUF6922 domain-containing protein</fullName>
    </recommendedName>
</protein>
<reference evidence="3" key="1">
    <citation type="journal article" date="2019" name="Int. J. Syst. Evol. Microbiol.">
        <title>The Global Catalogue of Microorganisms (GCM) 10K type strain sequencing project: providing services to taxonomists for standard genome sequencing and annotation.</title>
        <authorList>
            <consortium name="The Broad Institute Genomics Platform"/>
            <consortium name="The Broad Institute Genome Sequencing Center for Infectious Disease"/>
            <person name="Wu L."/>
            <person name="Ma J."/>
        </authorList>
    </citation>
    <scope>NUCLEOTIDE SEQUENCE [LARGE SCALE GENOMIC DNA]</scope>
    <source>
        <strain evidence="3">JCM 17626</strain>
    </source>
</reference>